<evidence type="ECO:0000256" key="2">
    <source>
        <dbReference type="SAM" id="Phobius"/>
    </source>
</evidence>
<dbReference type="SUPFAM" id="SSF63817">
    <property type="entry name" value="Sortase"/>
    <property type="match status" value="1"/>
</dbReference>
<evidence type="ECO:0000256" key="1">
    <source>
        <dbReference type="ARBA" id="ARBA00022801"/>
    </source>
</evidence>
<dbReference type="Pfam" id="PF04203">
    <property type="entry name" value="Sortase"/>
    <property type="match status" value="1"/>
</dbReference>
<dbReference type="EMBL" id="LT607413">
    <property type="protein sequence ID" value="SCF10859.1"/>
    <property type="molecule type" value="Genomic_DNA"/>
</dbReference>
<dbReference type="Proteomes" id="UP000198253">
    <property type="component" value="Chromosome I"/>
</dbReference>
<gene>
    <name evidence="3" type="ORF">GA0070618_3268</name>
</gene>
<dbReference type="InterPro" id="IPR023365">
    <property type="entry name" value="Sortase_dom-sf"/>
</dbReference>
<dbReference type="InParanoid" id="A0A1C4XQR6"/>
<keyword evidence="2" id="KW-0472">Membrane</keyword>
<evidence type="ECO:0000313" key="3">
    <source>
        <dbReference type="EMBL" id="SCF10859.1"/>
    </source>
</evidence>
<accession>A0A1C4XQR6</accession>
<name>A0A1C4XQR6_MICEC</name>
<dbReference type="OrthoDB" id="525039at2"/>
<dbReference type="NCBIfam" id="NF033748">
    <property type="entry name" value="class_F_sortase"/>
    <property type="match status" value="1"/>
</dbReference>
<dbReference type="RefSeq" id="WP_088982397.1">
    <property type="nucleotide sequence ID" value="NZ_LT607413.1"/>
</dbReference>
<evidence type="ECO:0000313" key="4">
    <source>
        <dbReference type="Proteomes" id="UP000198253"/>
    </source>
</evidence>
<reference evidence="4" key="1">
    <citation type="submission" date="2016-06" db="EMBL/GenBank/DDBJ databases">
        <authorList>
            <person name="Varghese N."/>
            <person name="Submissions Spin"/>
        </authorList>
    </citation>
    <scope>NUCLEOTIDE SEQUENCE [LARGE SCALE GENOMIC DNA]</scope>
    <source>
        <strain evidence="4">DSM 43816</strain>
    </source>
</reference>
<keyword evidence="2" id="KW-0812">Transmembrane</keyword>
<proteinExistence type="predicted"/>
<keyword evidence="1" id="KW-0378">Hydrolase</keyword>
<sequence length="241" mass="24868">MSRWSDAGTRAGGRHGRPWRAAGAAAVALTGVLGVGLLGVGLTGSEPARPPQPIVGAGTLPATAYPDVTGIDPDVDVAPESDDSGETVGMARSEPTTITIPRIGVDASIMSLGVEADGTVQVPPLQQAQLAGWYRLGAAPGEVGNAVIVGHVDSSYIGPAVFYDLGALLPGDTINVARQDGSTATFRVDAVRSYPKTEFPTELVYGPNDRAALRVVTCGGKFDEKARDYLDNVIVFATLVI</sequence>
<protein>
    <submittedName>
        <fullName evidence="3">Sortase family protein</fullName>
    </submittedName>
</protein>
<organism evidence="3 4">
    <name type="scientific">Micromonospora echinospora</name>
    <name type="common">Micromonospora purpurea</name>
    <dbReference type="NCBI Taxonomy" id="1877"/>
    <lineage>
        <taxon>Bacteria</taxon>
        <taxon>Bacillati</taxon>
        <taxon>Actinomycetota</taxon>
        <taxon>Actinomycetes</taxon>
        <taxon>Micromonosporales</taxon>
        <taxon>Micromonosporaceae</taxon>
        <taxon>Micromonospora</taxon>
    </lineage>
</organism>
<keyword evidence="2" id="KW-1133">Transmembrane helix</keyword>
<dbReference type="Gene3D" id="2.40.260.10">
    <property type="entry name" value="Sortase"/>
    <property type="match status" value="1"/>
</dbReference>
<dbReference type="InterPro" id="IPR042001">
    <property type="entry name" value="Sortase_F"/>
</dbReference>
<dbReference type="GO" id="GO:0016787">
    <property type="term" value="F:hydrolase activity"/>
    <property type="evidence" value="ECO:0007669"/>
    <property type="project" value="UniProtKB-KW"/>
</dbReference>
<dbReference type="InterPro" id="IPR005754">
    <property type="entry name" value="Sortase"/>
</dbReference>
<feature type="transmembrane region" description="Helical" evidence="2">
    <location>
        <begin position="21"/>
        <end position="42"/>
    </location>
</feature>
<dbReference type="AlphaFoldDB" id="A0A1C4XQR6"/>
<keyword evidence="4" id="KW-1185">Reference proteome</keyword>
<dbReference type="CDD" id="cd05829">
    <property type="entry name" value="Sortase_F"/>
    <property type="match status" value="1"/>
</dbReference>